<dbReference type="EMBL" id="KN818268">
    <property type="protein sequence ID" value="KIL62656.1"/>
    <property type="molecule type" value="Genomic_DNA"/>
</dbReference>
<accession>A0A0C2X0K1</accession>
<reference evidence="2 3" key="1">
    <citation type="submission" date="2014-04" db="EMBL/GenBank/DDBJ databases">
        <title>Evolutionary Origins and Diversification of the Mycorrhizal Mutualists.</title>
        <authorList>
            <consortium name="DOE Joint Genome Institute"/>
            <consortium name="Mycorrhizal Genomics Consortium"/>
            <person name="Kohler A."/>
            <person name="Kuo A."/>
            <person name="Nagy L.G."/>
            <person name="Floudas D."/>
            <person name="Copeland A."/>
            <person name="Barry K.W."/>
            <person name="Cichocki N."/>
            <person name="Veneault-Fourrey C."/>
            <person name="LaButti K."/>
            <person name="Lindquist E.A."/>
            <person name="Lipzen A."/>
            <person name="Lundell T."/>
            <person name="Morin E."/>
            <person name="Murat C."/>
            <person name="Riley R."/>
            <person name="Ohm R."/>
            <person name="Sun H."/>
            <person name="Tunlid A."/>
            <person name="Henrissat B."/>
            <person name="Grigoriev I.V."/>
            <person name="Hibbett D.S."/>
            <person name="Martin F."/>
        </authorList>
    </citation>
    <scope>NUCLEOTIDE SEQUENCE [LARGE SCALE GENOMIC DNA]</scope>
    <source>
        <strain evidence="2 3">Koide BX008</strain>
    </source>
</reference>
<keyword evidence="3" id="KW-1185">Reference proteome</keyword>
<dbReference type="OrthoDB" id="2996045at2759"/>
<name>A0A0C2X0K1_AMAMK</name>
<evidence type="ECO:0000313" key="3">
    <source>
        <dbReference type="Proteomes" id="UP000054549"/>
    </source>
</evidence>
<gene>
    <name evidence="2" type="ORF">M378DRAFT_1052954</name>
</gene>
<dbReference type="InParanoid" id="A0A0C2X0K1"/>
<dbReference type="HOGENOM" id="CLU_709933_0_0_1"/>
<organism evidence="2 3">
    <name type="scientific">Amanita muscaria (strain Koide BX008)</name>
    <dbReference type="NCBI Taxonomy" id="946122"/>
    <lineage>
        <taxon>Eukaryota</taxon>
        <taxon>Fungi</taxon>
        <taxon>Dikarya</taxon>
        <taxon>Basidiomycota</taxon>
        <taxon>Agaricomycotina</taxon>
        <taxon>Agaricomycetes</taxon>
        <taxon>Agaricomycetidae</taxon>
        <taxon>Agaricales</taxon>
        <taxon>Pluteineae</taxon>
        <taxon>Amanitaceae</taxon>
        <taxon>Amanita</taxon>
    </lineage>
</organism>
<sequence>MNSGSPRRSSPLIPLTLPSIPTPSLVSDCPSDASPSEVAKSPPLFSAWMRGAKVTEINIPPKEVADHFDELYQLKEVPKALQVPLPTSYLDNQTKFQLVVRTWASTLSSVEEDEYGILTALPNLAFAYDHVCKTSNNHSKEHTQRRSIDDIIELAFSARVDRDCDFKYVFSPRAFAYISYNLAIRTEESYRLVASPGNPDAQSDTLVTIPSKTVDDRIRMDQFSFQGDLTISQHLYWSADGMTDGFSIIGFAGEFKKDANNCNKNQLIMVLATAQAQRKALSLNRSIIMGAIACRGRVQIFSSYWTSDESVLCIYAHEQEFDLSDPIQVIRLYVFCSKLEKELQGTLASELKTWNTPTEVTLQSRKWRSPDHSRKRRRTEAGESGNETNGGRGGGNNDLVDADEFDGDRYMNVMKWRDEVVKDGKEGRVVSDEDNILDAASDWLQSEGRAIAPLS</sequence>
<proteinExistence type="predicted"/>
<feature type="region of interest" description="Disordered" evidence="1">
    <location>
        <begin position="360"/>
        <end position="402"/>
    </location>
</feature>
<dbReference type="Proteomes" id="UP000054549">
    <property type="component" value="Unassembled WGS sequence"/>
</dbReference>
<dbReference type="AlphaFoldDB" id="A0A0C2X0K1"/>
<evidence type="ECO:0000313" key="2">
    <source>
        <dbReference type="EMBL" id="KIL62656.1"/>
    </source>
</evidence>
<protein>
    <submittedName>
        <fullName evidence="2">Uncharacterized protein</fullName>
    </submittedName>
</protein>
<evidence type="ECO:0000256" key="1">
    <source>
        <dbReference type="SAM" id="MobiDB-lite"/>
    </source>
</evidence>